<gene>
    <name evidence="1" type="ORF">METZ01_LOCUS151940</name>
</gene>
<reference evidence="1" key="1">
    <citation type="submission" date="2018-05" db="EMBL/GenBank/DDBJ databases">
        <authorList>
            <person name="Lanie J.A."/>
            <person name="Ng W.-L."/>
            <person name="Kazmierczak K.M."/>
            <person name="Andrzejewski T.M."/>
            <person name="Davidsen T.M."/>
            <person name="Wayne K.J."/>
            <person name="Tettelin H."/>
            <person name="Glass J.I."/>
            <person name="Rusch D."/>
            <person name="Podicherti R."/>
            <person name="Tsui H.-C.T."/>
            <person name="Winkler M.E."/>
        </authorList>
    </citation>
    <scope>NUCLEOTIDE SEQUENCE</scope>
</reference>
<sequence>MLEGIICPVCESTLDDEHLKETLKCEFCRTDLKDRKYLDFLEYLMTNGIVKNLDFFDTEVYSEDIERLSPEDEEEVDPAEFEKKKDNFNFYENEIIHKAKDNNEPDYEEFDGLNEDWEEFNRREFEGF</sequence>
<proteinExistence type="predicted"/>
<accession>A0A382AC16</accession>
<name>A0A382AC16_9ZZZZ</name>
<dbReference type="EMBL" id="UINC01024771">
    <property type="protein sequence ID" value="SVA99086.1"/>
    <property type="molecule type" value="Genomic_DNA"/>
</dbReference>
<organism evidence="1">
    <name type="scientific">marine metagenome</name>
    <dbReference type="NCBI Taxonomy" id="408172"/>
    <lineage>
        <taxon>unclassified sequences</taxon>
        <taxon>metagenomes</taxon>
        <taxon>ecological metagenomes</taxon>
    </lineage>
</organism>
<protein>
    <submittedName>
        <fullName evidence="1">Uncharacterized protein</fullName>
    </submittedName>
</protein>
<evidence type="ECO:0000313" key="1">
    <source>
        <dbReference type="EMBL" id="SVA99086.1"/>
    </source>
</evidence>
<dbReference type="AlphaFoldDB" id="A0A382AC16"/>